<keyword evidence="4" id="KW-1185">Reference proteome</keyword>
<keyword evidence="3" id="KW-0966">Cell projection</keyword>
<dbReference type="Gene3D" id="3.30.750.140">
    <property type="match status" value="1"/>
</dbReference>
<feature type="domain" description="Flagellar hook-length control protein-like C-terminal" evidence="2">
    <location>
        <begin position="529"/>
        <end position="592"/>
    </location>
</feature>
<feature type="region of interest" description="Disordered" evidence="1">
    <location>
        <begin position="107"/>
        <end position="148"/>
    </location>
</feature>
<feature type="region of interest" description="Disordered" evidence="1">
    <location>
        <begin position="252"/>
        <end position="512"/>
    </location>
</feature>
<keyword evidence="3" id="KW-0282">Flagellum</keyword>
<feature type="compositionally biased region" description="Basic and acidic residues" evidence="1">
    <location>
        <begin position="277"/>
        <end position="287"/>
    </location>
</feature>
<evidence type="ECO:0000259" key="2">
    <source>
        <dbReference type="Pfam" id="PF02120"/>
    </source>
</evidence>
<dbReference type="InterPro" id="IPR038610">
    <property type="entry name" value="FliK-like_C_sf"/>
</dbReference>
<dbReference type="CDD" id="cd17470">
    <property type="entry name" value="T3SS_Flik_C"/>
    <property type="match status" value="1"/>
</dbReference>
<reference evidence="3 4" key="1">
    <citation type="submission" date="2019-03" db="EMBL/GenBank/DDBJ databases">
        <title>Genomic Encyclopedia of Type Strains, Phase IV (KMG-IV): sequencing the most valuable type-strain genomes for metagenomic binning, comparative biology and taxonomic classification.</title>
        <authorList>
            <person name="Goeker M."/>
        </authorList>
    </citation>
    <scope>NUCLEOTIDE SEQUENCE [LARGE SCALE GENOMIC DNA]</scope>
    <source>
        <strain evidence="3 4">DSM 4868</strain>
    </source>
</reference>
<gene>
    <name evidence="3" type="ORF">EV655_102115</name>
</gene>
<protein>
    <submittedName>
        <fullName evidence="3">Flagellar hook-length control protein FliK</fullName>
    </submittedName>
</protein>
<feature type="region of interest" description="Disordered" evidence="1">
    <location>
        <begin position="595"/>
        <end position="639"/>
    </location>
</feature>
<dbReference type="Proteomes" id="UP000295142">
    <property type="component" value="Unassembled WGS sequence"/>
</dbReference>
<evidence type="ECO:0000313" key="4">
    <source>
        <dbReference type="Proteomes" id="UP000295142"/>
    </source>
</evidence>
<organism evidence="3 4">
    <name type="scientific">Rhodovulum euryhalinum</name>
    <dbReference type="NCBI Taxonomy" id="35805"/>
    <lineage>
        <taxon>Bacteria</taxon>
        <taxon>Pseudomonadati</taxon>
        <taxon>Pseudomonadota</taxon>
        <taxon>Alphaproteobacteria</taxon>
        <taxon>Rhodobacterales</taxon>
        <taxon>Paracoccaceae</taxon>
        <taxon>Rhodovulum</taxon>
    </lineage>
</organism>
<name>A0A4R2KHP4_9RHOB</name>
<feature type="compositionally biased region" description="Low complexity" evidence="1">
    <location>
        <begin position="445"/>
        <end position="459"/>
    </location>
</feature>
<feature type="region of interest" description="Disordered" evidence="1">
    <location>
        <begin position="206"/>
        <end position="238"/>
    </location>
</feature>
<dbReference type="Pfam" id="PF02120">
    <property type="entry name" value="Flg_hook"/>
    <property type="match status" value="1"/>
</dbReference>
<keyword evidence="3" id="KW-0969">Cilium</keyword>
<feature type="compositionally biased region" description="Low complexity" evidence="1">
    <location>
        <begin position="418"/>
        <end position="427"/>
    </location>
</feature>
<dbReference type="EMBL" id="SLWW01000002">
    <property type="protein sequence ID" value="TCO73351.1"/>
    <property type="molecule type" value="Genomic_DNA"/>
</dbReference>
<evidence type="ECO:0000256" key="1">
    <source>
        <dbReference type="SAM" id="MobiDB-lite"/>
    </source>
</evidence>
<feature type="compositionally biased region" description="Low complexity" evidence="1">
    <location>
        <begin position="365"/>
        <end position="410"/>
    </location>
</feature>
<proteinExistence type="predicted"/>
<comment type="caution">
    <text evidence="3">The sequence shown here is derived from an EMBL/GenBank/DDBJ whole genome shotgun (WGS) entry which is preliminary data.</text>
</comment>
<sequence>MRMQYFPVFDSVGGNVPATPDAARPGAAPPGGEPGAFLSTFAQMPQAGIRTPGTEIPLAVQLIPNAAGGQGAQTAVFVLDAAGVLPDPALPGMAAIDGVPIPSTGGPVLPVDWPAGAEPLPDGEGDPGTAPPASNGEPGETPSVPPPGAVPVLAMAIAAQGPVPAAPHPSDAAGIAVQGAGVGPAWPLSGDRRALGLQVAGAAQTPRSGAAPASGATSDALPAGSPAERRSAVEAVQPRSALVGATAADGVVAGSGTRRDPIGEGTTVPPAPPDATTRIEGEARTQAERPQAAPVTPRAGGGLSAEGALPQETRTGERRSGDGLPAAGAVPAAAGPGDPGRSDGKPALLQASLSAPSGLAGGMMPAAQSAPGQAAAAAADLPSSGPEDAASDTQTRTAAQAQLRQAAEAPPSQPAAPAPAGKEASAPPRERTVPADLPPSSSNGAPAATAPATIAPAARPADEPTALDSARTTGAAADLSAVETAPLGDAPVADRSASETGRTAPQPLDAPRPAMRAMAEALHRAADGAVELTLNPEELGRVRLTLNPGENGITVTIEADRGDTLDLMRRHADLLGNAMRELGYGEVVLDFGGKGARQGHAPQTGPAPDGTADQTAGQTRIDAPHPTRLAGGSGLDLRL</sequence>
<accession>A0A4R2KHP4</accession>
<evidence type="ECO:0000313" key="3">
    <source>
        <dbReference type="EMBL" id="TCO73351.1"/>
    </source>
</evidence>
<dbReference type="AlphaFoldDB" id="A0A4R2KHP4"/>
<dbReference type="OrthoDB" id="7203912at2"/>
<dbReference type="InterPro" id="IPR021136">
    <property type="entry name" value="Flagellar_hook_control-like_C"/>
</dbReference>
<feature type="compositionally biased region" description="Low complexity" evidence="1">
    <location>
        <begin position="322"/>
        <end position="336"/>
    </location>
</feature>